<gene>
    <name evidence="3" type="ORF">ACFQ4E_01495</name>
</gene>
<protein>
    <submittedName>
        <fullName evidence="3">Uncharacterized protein</fullName>
    </submittedName>
</protein>
<proteinExistence type="predicted"/>
<feature type="transmembrane region" description="Helical" evidence="2">
    <location>
        <begin position="124"/>
        <end position="144"/>
    </location>
</feature>
<keyword evidence="2" id="KW-0472">Membrane</keyword>
<reference evidence="4" key="1">
    <citation type="journal article" date="2019" name="Int. J. Syst. Evol. Microbiol.">
        <title>The Global Catalogue of Microorganisms (GCM) 10K type strain sequencing project: providing services to taxonomists for standard genome sequencing and annotation.</title>
        <authorList>
            <consortium name="The Broad Institute Genomics Platform"/>
            <consortium name="The Broad Institute Genome Sequencing Center for Infectious Disease"/>
            <person name="Wu L."/>
            <person name="Ma J."/>
        </authorList>
    </citation>
    <scope>NUCLEOTIDE SEQUENCE [LARGE SCALE GENOMIC DNA]</scope>
    <source>
        <strain evidence="4">CCUG 62953</strain>
    </source>
</reference>
<feature type="transmembrane region" description="Helical" evidence="2">
    <location>
        <begin position="75"/>
        <end position="95"/>
    </location>
</feature>
<feature type="transmembrane region" description="Helical" evidence="2">
    <location>
        <begin position="289"/>
        <end position="305"/>
    </location>
</feature>
<evidence type="ECO:0000256" key="1">
    <source>
        <dbReference type="SAM" id="MobiDB-lite"/>
    </source>
</evidence>
<keyword evidence="2" id="KW-0812">Transmembrane</keyword>
<dbReference type="RefSeq" id="WP_386801144.1">
    <property type="nucleotide sequence ID" value="NZ_JBHTMU010000001.1"/>
</dbReference>
<name>A0ABW3ZDD4_9RHOB</name>
<evidence type="ECO:0000313" key="4">
    <source>
        <dbReference type="Proteomes" id="UP001597135"/>
    </source>
</evidence>
<accession>A0ABW3ZDD4</accession>
<dbReference type="Proteomes" id="UP001597135">
    <property type="component" value="Unassembled WGS sequence"/>
</dbReference>
<dbReference type="EMBL" id="JBHTMU010000001">
    <property type="protein sequence ID" value="MFD1341089.1"/>
    <property type="molecule type" value="Genomic_DNA"/>
</dbReference>
<feature type="transmembrane region" description="Helical" evidence="2">
    <location>
        <begin position="255"/>
        <end position="277"/>
    </location>
</feature>
<comment type="caution">
    <text evidence="3">The sequence shown here is derived from an EMBL/GenBank/DDBJ whole genome shotgun (WGS) entry which is preliminary data.</text>
</comment>
<feature type="compositionally biased region" description="Pro residues" evidence="1">
    <location>
        <begin position="1"/>
        <end position="23"/>
    </location>
</feature>
<feature type="transmembrane region" description="Helical" evidence="2">
    <location>
        <begin position="201"/>
        <end position="221"/>
    </location>
</feature>
<evidence type="ECO:0000256" key="2">
    <source>
        <dbReference type="SAM" id="Phobius"/>
    </source>
</evidence>
<feature type="region of interest" description="Disordered" evidence="1">
    <location>
        <begin position="1"/>
        <end position="26"/>
    </location>
</feature>
<keyword evidence="2" id="KW-1133">Transmembrane helix</keyword>
<sequence>MTISEPPSPTTPPVRPRIAPPEDLPLAANPKSVNRSVGYIAFLMPFALLASGKITGLCAAQDGLDSLSHYYFSRIGGTIFVGALTVISVLMLFFYSRRVPPGRATGTAEIRADGFVNFTRMDMILVRVAGAAAFLIALFPTSGIGCESADLWLRGFSYVPGDVGTDLADGMAGGALETTFGFWDSFGVPQETFFAKVLGSLHYGAAAVMFAILGYFSLVVFTRVQSPDALREGVDESGPRAKLTELTWRKKTRNAIYALCGITIFAAILALGIKQLVDPAIYNRNNLTFWFEWAALAAFGLSWLVKGRFISWLNDPHQPERKHVAVID</sequence>
<keyword evidence="4" id="KW-1185">Reference proteome</keyword>
<organism evidence="3 4">
    <name type="scientific">Litorisediminicola beolgyonensis</name>
    <dbReference type="NCBI Taxonomy" id="1173614"/>
    <lineage>
        <taxon>Bacteria</taxon>
        <taxon>Pseudomonadati</taxon>
        <taxon>Pseudomonadota</taxon>
        <taxon>Alphaproteobacteria</taxon>
        <taxon>Rhodobacterales</taxon>
        <taxon>Paracoccaceae</taxon>
        <taxon>Litorisediminicola</taxon>
    </lineage>
</organism>
<evidence type="ECO:0000313" key="3">
    <source>
        <dbReference type="EMBL" id="MFD1341089.1"/>
    </source>
</evidence>
<feature type="transmembrane region" description="Helical" evidence="2">
    <location>
        <begin position="37"/>
        <end position="55"/>
    </location>
</feature>